<name>A0A7D9IJT0_PARCT</name>
<comment type="caution">
    <text evidence="1">The sequence shown here is derived from an EMBL/GenBank/DDBJ whole genome shotgun (WGS) entry which is preliminary data.</text>
</comment>
<dbReference type="Gene3D" id="3.60.10.10">
    <property type="entry name" value="Endonuclease/exonuclease/phosphatase"/>
    <property type="match status" value="1"/>
</dbReference>
<accession>A0A7D9IJT0</accession>
<dbReference type="SUPFAM" id="SSF56219">
    <property type="entry name" value="DNase I-like"/>
    <property type="match status" value="1"/>
</dbReference>
<dbReference type="AlphaFoldDB" id="A0A7D9IJT0"/>
<organism evidence="1 2">
    <name type="scientific">Paramuricea clavata</name>
    <name type="common">Red gorgonian</name>
    <name type="synonym">Violescent sea-whip</name>
    <dbReference type="NCBI Taxonomy" id="317549"/>
    <lineage>
        <taxon>Eukaryota</taxon>
        <taxon>Metazoa</taxon>
        <taxon>Cnidaria</taxon>
        <taxon>Anthozoa</taxon>
        <taxon>Octocorallia</taxon>
        <taxon>Malacalcyonacea</taxon>
        <taxon>Plexauridae</taxon>
        <taxon>Paramuricea</taxon>
    </lineage>
</organism>
<gene>
    <name evidence="1" type="ORF">PACLA_8A009846</name>
</gene>
<dbReference type="EMBL" id="CACRXK020005801">
    <property type="protein sequence ID" value="CAB4007449.1"/>
    <property type="molecule type" value="Genomic_DNA"/>
</dbReference>
<dbReference type="OrthoDB" id="6779904at2759"/>
<dbReference type="InterPro" id="IPR005135">
    <property type="entry name" value="Endo/exonuclease/phosphatase"/>
</dbReference>
<dbReference type="InterPro" id="IPR036691">
    <property type="entry name" value="Endo/exonu/phosph_ase_sf"/>
</dbReference>
<sequence length="137" mass="15771">MIFIRDGIPYSSRTDLMSKVCESSCIEDVRPKCKTLLVWTVYRAPDVNLDIFIEDLSHSLHTSEDVHTILLGDFNVDMQTLGKVTNKEQRRKLSKLLSIHNFEQFIADPTRVTETSSTLIDLLSTVVFFHWTLAIIR</sequence>
<evidence type="ECO:0000313" key="2">
    <source>
        <dbReference type="Proteomes" id="UP001152795"/>
    </source>
</evidence>
<dbReference type="Proteomes" id="UP001152795">
    <property type="component" value="Unassembled WGS sequence"/>
</dbReference>
<dbReference type="Pfam" id="PF14529">
    <property type="entry name" value="Exo_endo_phos_2"/>
    <property type="match status" value="1"/>
</dbReference>
<evidence type="ECO:0000313" key="1">
    <source>
        <dbReference type="EMBL" id="CAB4007449.1"/>
    </source>
</evidence>
<reference evidence="1" key="1">
    <citation type="submission" date="2020-04" db="EMBL/GenBank/DDBJ databases">
        <authorList>
            <person name="Alioto T."/>
            <person name="Alioto T."/>
            <person name="Gomez Garrido J."/>
        </authorList>
    </citation>
    <scope>NUCLEOTIDE SEQUENCE</scope>
    <source>
        <strain evidence="1">A484AB</strain>
    </source>
</reference>
<keyword evidence="2" id="KW-1185">Reference proteome</keyword>
<dbReference type="GO" id="GO:0003824">
    <property type="term" value="F:catalytic activity"/>
    <property type="evidence" value="ECO:0007669"/>
    <property type="project" value="InterPro"/>
</dbReference>
<protein>
    <submittedName>
        <fullName evidence="1">Uncharacterized protein</fullName>
    </submittedName>
</protein>
<proteinExistence type="predicted"/>